<feature type="transmembrane region" description="Helical" evidence="10">
    <location>
        <begin position="65"/>
        <end position="84"/>
    </location>
</feature>
<keyword evidence="5 10" id="KW-0276">Fatty acid metabolism</keyword>
<keyword evidence="2 10" id="KW-0444">Lipid biosynthesis</keyword>
<evidence type="ECO:0000256" key="6">
    <source>
        <dbReference type="ARBA" id="ARBA00022989"/>
    </source>
</evidence>
<dbReference type="GO" id="GO:0042761">
    <property type="term" value="P:very long-chain fatty acid biosynthetic process"/>
    <property type="evidence" value="ECO:0007669"/>
    <property type="project" value="TreeGrafter"/>
</dbReference>
<comment type="similarity">
    <text evidence="10">Belongs to the ELO family.</text>
</comment>
<keyword evidence="3 10" id="KW-0808">Transferase</keyword>
<dbReference type="InterPro" id="IPR030457">
    <property type="entry name" value="ELO_CS"/>
</dbReference>
<evidence type="ECO:0000256" key="8">
    <source>
        <dbReference type="ARBA" id="ARBA00023136"/>
    </source>
</evidence>
<comment type="caution">
    <text evidence="11">The sequence shown here is derived from an EMBL/GenBank/DDBJ whole genome shotgun (WGS) entry which is preliminary data.</text>
</comment>
<dbReference type="Proteomes" id="UP001249851">
    <property type="component" value="Unassembled WGS sequence"/>
</dbReference>
<dbReference type="Pfam" id="PF01151">
    <property type="entry name" value="ELO"/>
    <property type="match status" value="1"/>
</dbReference>
<dbReference type="EC" id="2.3.1.199" evidence="10"/>
<evidence type="ECO:0000256" key="10">
    <source>
        <dbReference type="RuleBase" id="RU361115"/>
    </source>
</evidence>
<protein>
    <recommendedName>
        <fullName evidence="10">Elongation of very long chain fatty acids protein</fullName>
        <ecNumber evidence="10">2.3.1.199</ecNumber>
    </recommendedName>
    <alternativeName>
        <fullName evidence="10">Very-long-chain 3-oxoacyl-CoA synthase</fullName>
    </alternativeName>
</protein>
<name>A0AAD9QQ69_ACRCE</name>
<evidence type="ECO:0000256" key="4">
    <source>
        <dbReference type="ARBA" id="ARBA00022692"/>
    </source>
</evidence>
<comment type="catalytic activity">
    <reaction evidence="10">
        <text>a very-long-chain acyl-CoA + malonyl-CoA + H(+) = a very-long-chain 3-oxoacyl-CoA + CO2 + CoA</text>
        <dbReference type="Rhea" id="RHEA:32727"/>
        <dbReference type="ChEBI" id="CHEBI:15378"/>
        <dbReference type="ChEBI" id="CHEBI:16526"/>
        <dbReference type="ChEBI" id="CHEBI:57287"/>
        <dbReference type="ChEBI" id="CHEBI:57384"/>
        <dbReference type="ChEBI" id="CHEBI:90725"/>
        <dbReference type="ChEBI" id="CHEBI:90736"/>
        <dbReference type="EC" id="2.3.1.199"/>
    </reaction>
</comment>
<dbReference type="GO" id="GO:0005789">
    <property type="term" value="C:endoplasmic reticulum membrane"/>
    <property type="evidence" value="ECO:0007669"/>
    <property type="project" value="TreeGrafter"/>
</dbReference>
<feature type="transmembrane region" description="Helical" evidence="10">
    <location>
        <begin position="142"/>
        <end position="160"/>
    </location>
</feature>
<evidence type="ECO:0000256" key="9">
    <source>
        <dbReference type="ARBA" id="ARBA00023160"/>
    </source>
</evidence>
<evidence type="ECO:0000256" key="3">
    <source>
        <dbReference type="ARBA" id="ARBA00022679"/>
    </source>
</evidence>
<evidence type="ECO:0000256" key="1">
    <source>
        <dbReference type="ARBA" id="ARBA00004141"/>
    </source>
</evidence>
<dbReference type="EMBL" id="JARQWQ010000019">
    <property type="protein sequence ID" value="KAK2565418.1"/>
    <property type="molecule type" value="Genomic_DNA"/>
</dbReference>
<reference evidence="11" key="1">
    <citation type="journal article" date="2023" name="G3 (Bethesda)">
        <title>Whole genome assembly and annotation of the endangered Caribbean coral Acropora cervicornis.</title>
        <authorList>
            <person name="Selwyn J.D."/>
            <person name="Vollmer S.V."/>
        </authorList>
    </citation>
    <scope>NUCLEOTIDE SEQUENCE</scope>
    <source>
        <strain evidence="11">K2</strain>
    </source>
</reference>
<dbReference type="GO" id="GO:0030148">
    <property type="term" value="P:sphingolipid biosynthetic process"/>
    <property type="evidence" value="ECO:0007669"/>
    <property type="project" value="TreeGrafter"/>
</dbReference>
<proteinExistence type="inferred from homology"/>
<accession>A0AAD9QQ69</accession>
<evidence type="ECO:0000256" key="2">
    <source>
        <dbReference type="ARBA" id="ARBA00022516"/>
    </source>
</evidence>
<evidence type="ECO:0000313" key="12">
    <source>
        <dbReference type="Proteomes" id="UP001249851"/>
    </source>
</evidence>
<keyword evidence="6 10" id="KW-1133">Transmembrane helix</keyword>
<feature type="transmembrane region" description="Helical" evidence="10">
    <location>
        <begin position="232"/>
        <end position="251"/>
    </location>
</feature>
<keyword evidence="12" id="KW-1185">Reference proteome</keyword>
<evidence type="ECO:0000256" key="5">
    <source>
        <dbReference type="ARBA" id="ARBA00022832"/>
    </source>
</evidence>
<reference evidence="11" key="2">
    <citation type="journal article" date="2023" name="Science">
        <title>Genomic signatures of disease resistance in endangered staghorn corals.</title>
        <authorList>
            <person name="Vollmer S.V."/>
            <person name="Selwyn J.D."/>
            <person name="Despard B.A."/>
            <person name="Roesel C.L."/>
        </authorList>
    </citation>
    <scope>NUCLEOTIDE SEQUENCE</scope>
    <source>
        <strain evidence="11">K2</strain>
    </source>
</reference>
<dbReference type="InterPro" id="IPR002076">
    <property type="entry name" value="ELO_fam"/>
</dbReference>
<feature type="transmembrane region" description="Helical" evidence="10">
    <location>
        <begin position="166"/>
        <end position="190"/>
    </location>
</feature>
<dbReference type="PANTHER" id="PTHR11157:SF126">
    <property type="entry name" value="ELONGATION OF VERY LONG CHAIN FATTY ACIDS PROTEIN"/>
    <property type="match status" value="1"/>
</dbReference>
<keyword evidence="9 10" id="KW-0275">Fatty acid biosynthesis</keyword>
<keyword evidence="4 10" id="KW-0812">Transmembrane</keyword>
<feature type="transmembrane region" description="Helical" evidence="10">
    <location>
        <begin position="26"/>
        <end position="45"/>
    </location>
</feature>
<keyword evidence="7 10" id="KW-0443">Lipid metabolism</keyword>
<dbReference type="GO" id="GO:0034626">
    <property type="term" value="P:fatty acid elongation, polyunsaturated fatty acid"/>
    <property type="evidence" value="ECO:0007669"/>
    <property type="project" value="TreeGrafter"/>
</dbReference>
<organism evidence="11 12">
    <name type="scientific">Acropora cervicornis</name>
    <name type="common">Staghorn coral</name>
    <dbReference type="NCBI Taxonomy" id="6130"/>
    <lineage>
        <taxon>Eukaryota</taxon>
        <taxon>Metazoa</taxon>
        <taxon>Cnidaria</taxon>
        <taxon>Anthozoa</taxon>
        <taxon>Hexacorallia</taxon>
        <taxon>Scleractinia</taxon>
        <taxon>Astrocoeniina</taxon>
        <taxon>Acroporidae</taxon>
        <taxon>Acropora</taxon>
    </lineage>
</organism>
<dbReference type="AlphaFoldDB" id="A0AAD9QQ69"/>
<evidence type="ECO:0000256" key="7">
    <source>
        <dbReference type="ARBA" id="ARBA00023098"/>
    </source>
</evidence>
<dbReference type="GO" id="GO:0019367">
    <property type="term" value="P:fatty acid elongation, saturated fatty acid"/>
    <property type="evidence" value="ECO:0007669"/>
    <property type="project" value="TreeGrafter"/>
</dbReference>
<dbReference type="PANTHER" id="PTHR11157">
    <property type="entry name" value="FATTY ACID ACYL TRANSFERASE-RELATED"/>
    <property type="match status" value="1"/>
</dbReference>
<comment type="subcellular location">
    <subcellularLocation>
        <location evidence="1">Membrane</location>
        <topology evidence="1">Multi-pass membrane protein</topology>
    </subcellularLocation>
</comment>
<evidence type="ECO:0000313" key="11">
    <source>
        <dbReference type="EMBL" id="KAK2565418.1"/>
    </source>
</evidence>
<keyword evidence="8 10" id="KW-0472">Membrane</keyword>
<sequence length="262" mass="31062">TPTPLHPLPPWFYAAIFISDPKTADWPLVATPWPTIALVATYLFIVKVGPKIMEKREAYNFKEVLILYNFALVLLSAWMMYEFIASTLDIPNFNFFCEAVPYVRGDKRQNRLARVCYVYWLSKFVEYFDTFFFILRKKNNQVTFLHVYHHTSMCILWWIVCKYIPAYFGAACNCFVHVMMYAYYGLSAIGPHMRPYLWWKRYITKLQLMQFMLVTVHASYAIQNNCGFPNGFLWLQSGYMCSLFALFLNFYSKTYTNKKKVE</sequence>
<feature type="non-terminal residue" evidence="11">
    <location>
        <position position="1"/>
    </location>
</feature>
<dbReference type="GO" id="GO:0034625">
    <property type="term" value="P:fatty acid elongation, monounsaturated fatty acid"/>
    <property type="evidence" value="ECO:0007669"/>
    <property type="project" value="TreeGrafter"/>
</dbReference>
<gene>
    <name evidence="11" type="ORF">P5673_010474</name>
</gene>
<dbReference type="GO" id="GO:0009922">
    <property type="term" value="F:fatty acid elongase activity"/>
    <property type="evidence" value="ECO:0007669"/>
    <property type="project" value="UniProtKB-EC"/>
</dbReference>
<dbReference type="PROSITE" id="PS01188">
    <property type="entry name" value="ELO"/>
    <property type="match status" value="1"/>
</dbReference>